<organism evidence="1 2">
    <name type="scientific">Nesidiocoris tenuis</name>
    <dbReference type="NCBI Taxonomy" id="355587"/>
    <lineage>
        <taxon>Eukaryota</taxon>
        <taxon>Metazoa</taxon>
        <taxon>Ecdysozoa</taxon>
        <taxon>Arthropoda</taxon>
        <taxon>Hexapoda</taxon>
        <taxon>Insecta</taxon>
        <taxon>Pterygota</taxon>
        <taxon>Neoptera</taxon>
        <taxon>Paraneoptera</taxon>
        <taxon>Hemiptera</taxon>
        <taxon>Heteroptera</taxon>
        <taxon>Panheteroptera</taxon>
        <taxon>Cimicomorpha</taxon>
        <taxon>Miridae</taxon>
        <taxon>Dicyphina</taxon>
        <taxon>Nesidiocoris</taxon>
    </lineage>
</organism>
<evidence type="ECO:0000313" key="2">
    <source>
        <dbReference type="Proteomes" id="UP001307889"/>
    </source>
</evidence>
<accession>A0ABN7B0C2</accession>
<dbReference type="Proteomes" id="UP001307889">
    <property type="component" value="Chromosome 8"/>
</dbReference>
<gene>
    <name evidence="1" type="ORF">NTJ_10497</name>
</gene>
<evidence type="ECO:0000313" key="1">
    <source>
        <dbReference type="EMBL" id="BES97683.1"/>
    </source>
</evidence>
<sequence length="72" mass="8362">MKNYTKGDPRIRPYVIPALLSYALYRFEPNYKVQLTRSQNGFLSIDMRPKQRVAPVRMFPYDCAVSSGTSRT</sequence>
<keyword evidence="2" id="KW-1185">Reference proteome</keyword>
<reference evidence="1 2" key="1">
    <citation type="submission" date="2023-09" db="EMBL/GenBank/DDBJ databases">
        <title>Nesidiocoris tenuis whole genome shotgun sequence.</title>
        <authorList>
            <person name="Shibata T."/>
            <person name="Shimoda M."/>
            <person name="Kobayashi T."/>
            <person name="Uehara T."/>
        </authorList>
    </citation>
    <scope>NUCLEOTIDE SEQUENCE [LARGE SCALE GENOMIC DNA]</scope>
    <source>
        <strain evidence="1 2">Japan</strain>
    </source>
</reference>
<protein>
    <submittedName>
        <fullName evidence="1">Uncharacterized protein</fullName>
    </submittedName>
</protein>
<name>A0ABN7B0C2_9HEMI</name>
<proteinExistence type="predicted"/>
<dbReference type="EMBL" id="AP028916">
    <property type="protein sequence ID" value="BES97683.1"/>
    <property type="molecule type" value="Genomic_DNA"/>
</dbReference>